<dbReference type="PANTHER" id="PTHR23514:SF13">
    <property type="entry name" value="INNER MEMBRANE PROTEIN YBJJ"/>
    <property type="match status" value="1"/>
</dbReference>
<feature type="domain" description="Major facilitator superfamily (MFS) profile" evidence="7">
    <location>
        <begin position="17"/>
        <end position="388"/>
    </location>
</feature>
<dbReference type="GO" id="GO:0005886">
    <property type="term" value="C:plasma membrane"/>
    <property type="evidence" value="ECO:0007669"/>
    <property type="project" value="UniProtKB-SubCell"/>
</dbReference>
<feature type="transmembrane region" description="Helical" evidence="6">
    <location>
        <begin position="363"/>
        <end position="384"/>
    </location>
</feature>
<keyword evidence="9" id="KW-1185">Reference proteome</keyword>
<feature type="transmembrane region" description="Helical" evidence="6">
    <location>
        <begin position="303"/>
        <end position="323"/>
    </location>
</feature>
<dbReference type="PANTHER" id="PTHR23514">
    <property type="entry name" value="BYPASS OF STOP CODON PROTEIN 6"/>
    <property type="match status" value="1"/>
</dbReference>
<gene>
    <name evidence="8" type="ORF">SAMN05216267_1011131</name>
</gene>
<dbReference type="AlphaFoldDB" id="A0A1H8JZ79"/>
<feature type="transmembrane region" description="Helical" evidence="6">
    <location>
        <begin position="278"/>
        <end position="297"/>
    </location>
</feature>
<dbReference type="InterPro" id="IPR020846">
    <property type="entry name" value="MFS_dom"/>
</dbReference>
<dbReference type="RefSeq" id="WP_069466293.1">
    <property type="nucleotide sequence ID" value="NZ_FODD01000011.1"/>
</dbReference>
<feature type="transmembrane region" description="Helical" evidence="6">
    <location>
        <begin position="53"/>
        <end position="71"/>
    </location>
</feature>
<organism evidence="8 9">
    <name type="scientific">Actinacidiphila rubida</name>
    <dbReference type="NCBI Taxonomy" id="310780"/>
    <lineage>
        <taxon>Bacteria</taxon>
        <taxon>Bacillati</taxon>
        <taxon>Actinomycetota</taxon>
        <taxon>Actinomycetes</taxon>
        <taxon>Kitasatosporales</taxon>
        <taxon>Streptomycetaceae</taxon>
        <taxon>Actinacidiphila</taxon>
    </lineage>
</organism>
<feature type="transmembrane region" description="Helical" evidence="6">
    <location>
        <begin position="140"/>
        <end position="163"/>
    </location>
</feature>
<name>A0A1H8JZ79_9ACTN</name>
<evidence type="ECO:0000256" key="2">
    <source>
        <dbReference type="ARBA" id="ARBA00022692"/>
    </source>
</evidence>
<dbReference type="Pfam" id="PF07690">
    <property type="entry name" value="MFS_1"/>
    <property type="match status" value="1"/>
</dbReference>
<accession>A0A1H8JZ79</accession>
<dbReference type="InterPro" id="IPR036259">
    <property type="entry name" value="MFS_trans_sf"/>
</dbReference>
<proteinExistence type="predicted"/>
<dbReference type="InterPro" id="IPR051788">
    <property type="entry name" value="MFS_Transporter"/>
</dbReference>
<dbReference type="Gene3D" id="1.20.1250.20">
    <property type="entry name" value="MFS general substrate transporter like domains"/>
    <property type="match status" value="1"/>
</dbReference>
<dbReference type="STRING" id="310780.SAMN05216267_1011131"/>
<feature type="compositionally biased region" description="Low complexity" evidence="5">
    <location>
        <begin position="406"/>
        <end position="416"/>
    </location>
</feature>
<evidence type="ECO:0000256" key="6">
    <source>
        <dbReference type="SAM" id="Phobius"/>
    </source>
</evidence>
<feature type="transmembrane region" description="Helical" evidence="6">
    <location>
        <begin position="335"/>
        <end position="357"/>
    </location>
</feature>
<feature type="region of interest" description="Disordered" evidence="5">
    <location>
        <begin position="392"/>
        <end position="416"/>
    </location>
</feature>
<dbReference type="GO" id="GO:0022857">
    <property type="term" value="F:transmembrane transporter activity"/>
    <property type="evidence" value="ECO:0007669"/>
    <property type="project" value="InterPro"/>
</dbReference>
<dbReference type="OrthoDB" id="151222at2"/>
<feature type="transmembrane region" description="Helical" evidence="6">
    <location>
        <begin position="21"/>
        <end position="41"/>
    </location>
</feature>
<keyword evidence="4 6" id="KW-0472">Membrane</keyword>
<keyword evidence="3 6" id="KW-1133">Transmembrane helix</keyword>
<feature type="transmembrane region" description="Helical" evidence="6">
    <location>
        <begin position="83"/>
        <end position="101"/>
    </location>
</feature>
<evidence type="ECO:0000313" key="9">
    <source>
        <dbReference type="Proteomes" id="UP000181951"/>
    </source>
</evidence>
<dbReference type="EMBL" id="FODD01000011">
    <property type="protein sequence ID" value="SEN86003.1"/>
    <property type="molecule type" value="Genomic_DNA"/>
</dbReference>
<feature type="transmembrane region" description="Helical" evidence="6">
    <location>
        <begin position="246"/>
        <end position="266"/>
    </location>
</feature>
<comment type="subcellular location">
    <subcellularLocation>
        <location evidence="1">Cell membrane</location>
        <topology evidence="1">Multi-pass membrane protein</topology>
    </subcellularLocation>
</comment>
<protein>
    <submittedName>
        <fullName evidence="8">Fucose permease</fullName>
    </submittedName>
</protein>
<evidence type="ECO:0000256" key="5">
    <source>
        <dbReference type="SAM" id="MobiDB-lite"/>
    </source>
</evidence>
<feature type="transmembrane region" description="Helical" evidence="6">
    <location>
        <begin position="169"/>
        <end position="187"/>
    </location>
</feature>
<dbReference type="InterPro" id="IPR011701">
    <property type="entry name" value="MFS"/>
</dbReference>
<feature type="transmembrane region" description="Helical" evidence="6">
    <location>
        <begin position="208"/>
        <end position="226"/>
    </location>
</feature>
<keyword evidence="2 6" id="KW-0812">Transmembrane</keyword>
<sequence length="416" mass="41209">MQSSDAVDRAPGAVRRAHLTIATAFAVHGAVSGTFATRIPWIKDQLHLSAGELGLALVCPAVGSSLLMPLAGRLMHKLGSRAALRLLLGLWCAALALPALAPGLPWLCVALLVFGASAGTADVVMNALGVEVEERKGKSIMSGLHGMWSVGTLVGAAIGVPAAHAGLDARIHLGVMAAVLTTVALLVGGRAPDVRPAPDEEAPPRFALPPRSALVIGAIGFCGVFAEGGSSDWCAVYLRDIAHASPAIAALAYTAFSCTMAITRLLGDFAVRQLGAVTALRSGGVIATTGGLLVVLARSPAPAIAGFALLGVGISVVVPLCFAAAGRRGPVPSQAIAGVATVTYTSGLVAPAAIGAIAGASSLTVSFVLVTVLTLGLVLGAGVVGPGRGSRVAAESGGGGGRRATADGAAPAARVE</sequence>
<evidence type="ECO:0000259" key="7">
    <source>
        <dbReference type="PROSITE" id="PS50850"/>
    </source>
</evidence>
<evidence type="ECO:0000256" key="1">
    <source>
        <dbReference type="ARBA" id="ARBA00004651"/>
    </source>
</evidence>
<dbReference type="PROSITE" id="PS50850">
    <property type="entry name" value="MFS"/>
    <property type="match status" value="1"/>
</dbReference>
<reference evidence="8 9" key="1">
    <citation type="submission" date="2016-10" db="EMBL/GenBank/DDBJ databases">
        <authorList>
            <person name="de Groot N.N."/>
        </authorList>
    </citation>
    <scope>NUCLEOTIDE SEQUENCE [LARGE SCALE GENOMIC DNA]</scope>
    <source>
        <strain evidence="8 9">CGMCC 4.2026</strain>
    </source>
</reference>
<evidence type="ECO:0000313" key="8">
    <source>
        <dbReference type="EMBL" id="SEN86003.1"/>
    </source>
</evidence>
<dbReference type="SUPFAM" id="SSF103473">
    <property type="entry name" value="MFS general substrate transporter"/>
    <property type="match status" value="1"/>
</dbReference>
<dbReference type="CDD" id="cd17393">
    <property type="entry name" value="MFS_MosC_like"/>
    <property type="match status" value="1"/>
</dbReference>
<dbReference type="Proteomes" id="UP000181951">
    <property type="component" value="Unassembled WGS sequence"/>
</dbReference>
<evidence type="ECO:0000256" key="3">
    <source>
        <dbReference type="ARBA" id="ARBA00022989"/>
    </source>
</evidence>
<evidence type="ECO:0000256" key="4">
    <source>
        <dbReference type="ARBA" id="ARBA00023136"/>
    </source>
</evidence>